<reference evidence="2 3" key="2">
    <citation type="submission" date="2024-07" db="EMBL/GenBank/DDBJ databases">
        <authorList>
            <person name="Akdeniz Z."/>
        </authorList>
    </citation>
    <scope>NUCLEOTIDE SEQUENCE [LARGE SCALE GENOMIC DNA]</scope>
</reference>
<keyword evidence="3" id="KW-1185">Reference proteome</keyword>
<dbReference type="AlphaFoldDB" id="A0AA86TGH3"/>
<evidence type="ECO:0000313" key="1">
    <source>
        <dbReference type="EMBL" id="CAI9916885.1"/>
    </source>
</evidence>
<reference evidence="1" key="1">
    <citation type="submission" date="2023-06" db="EMBL/GenBank/DDBJ databases">
        <authorList>
            <person name="Kurt Z."/>
        </authorList>
    </citation>
    <scope>NUCLEOTIDE SEQUENCE</scope>
</reference>
<evidence type="ECO:0000313" key="2">
    <source>
        <dbReference type="EMBL" id="CAL6108511.1"/>
    </source>
</evidence>
<comment type="caution">
    <text evidence="1">The sequence shown here is derived from an EMBL/GenBank/DDBJ whole genome shotgun (WGS) entry which is preliminary data.</text>
</comment>
<evidence type="ECO:0000313" key="3">
    <source>
        <dbReference type="Proteomes" id="UP001642409"/>
    </source>
</evidence>
<organism evidence="1">
    <name type="scientific">Hexamita inflata</name>
    <dbReference type="NCBI Taxonomy" id="28002"/>
    <lineage>
        <taxon>Eukaryota</taxon>
        <taxon>Metamonada</taxon>
        <taxon>Diplomonadida</taxon>
        <taxon>Hexamitidae</taxon>
        <taxon>Hexamitinae</taxon>
        <taxon>Hexamita</taxon>
    </lineage>
</organism>
<accession>A0AA86TGH3</accession>
<protein>
    <submittedName>
        <fullName evidence="2">Hypothetical_protein</fullName>
    </submittedName>
</protein>
<proteinExistence type="predicted"/>
<sequence>MNIFNTYVDTQETSINQFIFSSYCIGQHAYSIHNIVKAQSLCQLLIDLLKSHEYLKISKQIAHFACKNNICVRSKFVVRDSYSAYRRKIAYKSRKNPQL</sequence>
<gene>
    <name evidence="1" type="ORF">HINF_LOCUS4530</name>
    <name evidence="2" type="ORF">HINF_LOCUS75002</name>
</gene>
<dbReference type="EMBL" id="CAXDID020000652">
    <property type="protein sequence ID" value="CAL6108511.1"/>
    <property type="molecule type" value="Genomic_DNA"/>
</dbReference>
<dbReference type="EMBL" id="CATOUU010000113">
    <property type="protein sequence ID" value="CAI9916885.1"/>
    <property type="molecule type" value="Genomic_DNA"/>
</dbReference>
<dbReference type="Proteomes" id="UP001642409">
    <property type="component" value="Unassembled WGS sequence"/>
</dbReference>
<name>A0AA86TGH3_9EUKA</name>